<dbReference type="PANTHER" id="PTHR32063">
    <property type="match status" value="1"/>
</dbReference>
<dbReference type="SUPFAM" id="SSF82714">
    <property type="entry name" value="Multidrug efflux transporter AcrB TolC docking domain, DN and DC subdomains"/>
    <property type="match status" value="1"/>
</dbReference>
<sequence>MPFCRVTTQEHLPVGSFASFSLRNRAFVALSTVIVAIFGVVALGSLKLELIPNLQFPVVGVVAPYAGASPEAVEQEITVPIEDALTGVDGLESVSSTSSSGASTVLLNLDYGTDLDRAVQQVESAMVGLQTLPESVDPTVFAGDISQFPVVQLSVTSDLAPGELADELEQIAVPELSDVEGVRDVQLSGAPTNRVEITLKPQAAAQGVTGQQVGEALDAARMVPAGSLDAGDRALSVQVGTTPTTLAELKQVPVKVGQGTRPLGTLAQVEVGQAAPTSYARTNGDPSLSVAITKTPDGNTVDISHAVADLVGELEEKMGDGTEFSVAFDQAPFIEKSVEDLTTEGGLGLVFAIFVILVFLHSLRSTIVTAISIPLSLLVTLIGLWIGGYSLNILTLGALTVAIGRVVDDSIVVIENIKRHLAYGEGKIKAIVTAVREVAGAITSSTIATAAVFLPIGVVGGQVGELFRPFAITVSLALLASLLVALTIIPVLAYWFLKEPQPVDGAEAAALRAQAEESDDRTWLRRLYDPVLRWSLRKPWLVVVLAFVVLLGTVGLSPFLKTNFLGDSGQDTLSINQELEAGASLARQDTAAREVEKLIDQVDGIETVLTTVGGDPLMAAFTGGGGTSYSVTLTDDADPTEVADELRTTLEDADGEIQVSTGQGGGFSSALDVVVTATEQQNLLEAAEQVQEALAGVDGIGELSSDAAPAQPILSVVARQQAQAGGVTSPMLGGLLAQTLFQPPAARVSIDGEQMDVVLVAGPKPTSIKQLEQLPVGPGGTLGQVAEVKEEKVAASIAREDGDRTVTISADPASDNLRTLTADINKVLDDLDLPEGTDVTLGGVAEEQAEAFAQLGLALVVAIAIVYMVMVGTFNSLVQPLILLVSVPFAATGALLLLVLTGVPLGVASLIGALMLIGVVVTNAIVLIDLVNQRRNAGDGIVEALTEGGGKRLRPIVMTALATILALTPMGLGLTGGSAFISQPLAIVVIGGLISSTVLTLVLVPVLYLLVERRRERRIARRHEKQAAKRAKPSEAATA</sequence>
<dbReference type="InterPro" id="IPR027463">
    <property type="entry name" value="AcrB_DN_DC_subdom"/>
</dbReference>
<dbReference type="SUPFAM" id="SSF82693">
    <property type="entry name" value="Multidrug efflux transporter AcrB pore domain, PN1, PN2, PC1 and PC2 subdomains"/>
    <property type="match status" value="2"/>
</dbReference>
<feature type="transmembrane region" description="Helical" evidence="1">
    <location>
        <begin position="956"/>
        <end position="981"/>
    </location>
</feature>
<evidence type="ECO:0000313" key="2">
    <source>
        <dbReference type="EMBL" id="GGD15824.1"/>
    </source>
</evidence>
<proteinExistence type="predicted"/>
<feature type="transmembrane region" description="Helical" evidence="1">
    <location>
        <begin position="393"/>
        <end position="417"/>
    </location>
</feature>
<dbReference type="Gene3D" id="3.30.2090.10">
    <property type="entry name" value="Multidrug efflux transporter AcrB TolC docking domain, DN and DC subdomains"/>
    <property type="match status" value="2"/>
</dbReference>
<feature type="transmembrane region" description="Helical" evidence="1">
    <location>
        <begin position="26"/>
        <end position="46"/>
    </location>
</feature>
<feature type="transmembrane region" description="Helical" evidence="1">
    <location>
        <begin position="851"/>
        <end position="869"/>
    </location>
</feature>
<dbReference type="Gene3D" id="3.30.70.1430">
    <property type="entry name" value="Multidrug efflux transporter AcrB pore domain"/>
    <property type="match status" value="2"/>
</dbReference>
<feature type="transmembrane region" description="Helical" evidence="1">
    <location>
        <begin position="367"/>
        <end position="387"/>
    </location>
</feature>
<accession>A0ABQ1Q7S1</accession>
<keyword evidence="1" id="KW-0472">Membrane</keyword>
<organism evidence="2 3">
    <name type="scientific">Nocardioides daphniae</name>
    <dbReference type="NCBI Taxonomy" id="402297"/>
    <lineage>
        <taxon>Bacteria</taxon>
        <taxon>Bacillati</taxon>
        <taxon>Actinomycetota</taxon>
        <taxon>Actinomycetes</taxon>
        <taxon>Propionibacteriales</taxon>
        <taxon>Nocardioidaceae</taxon>
        <taxon>Nocardioides</taxon>
    </lineage>
</organism>
<keyword evidence="1" id="KW-1133">Transmembrane helix</keyword>
<feature type="transmembrane region" description="Helical" evidence="1">
    <location>
        <begin position="540"/>
        <end position="560"/>
    </location>
</feature>
<dbReference type="SUPFAM" id="SSF82866">
    <property type="entry name" value="Multidrug efflux transporter AcrB transmembrane domain"/>
    <property type="match status" value="2"/>
</dbReference>
<evidence type="ECO:0000313" key="3">
    <source>
        <dbReference type="Proteomes" id="UP000630594"/>
    </source>
</evidence>
<dbReference type="Proteomes" id="UP000630594">
    <property type="component" value="Unassembled WGS sequence"/>
</dbReference>
<dbReference type="InterPro" id="IPR001036">
    <property type="entry name" value="Acrflvin-R"/>
</dbReference>
<feature type="transmembrane region" description="Helical" evidence="1">
    <location>
        <begin position="881"/>
        <end position="901"/>
    </location>
</feature>
<gene>
    <name evidence="2" type="ORF">GCM10007231_13570</name>
</gene>
<reference evidence="3" key="1">
    <citation type="journal article" date="2019" name="Int. J. Syst. Evol. Microbiol.">
        <title>The Global Catalogue of Microorganisms (GCM) 10K type strain sequencing project: providing services to taxonomists for standard genome sequencing and annotation.</title>
        <authorList>
            <consortium name="The Broad Institute Genomics Platform"/>
            <consortium name="The Broad Institute Genome Sequencing Center for Infectious Disease"/>
            <person name="Wu L."/>
            <person name="Ma J."/>
        </authorList>
    </citation>
    <scope>NUCLEOTIDE SEQUENCE [LARGE SCALE GENOMIC DNA]</scope>
    <source>
        <strain evidence="3">CCM 7403</strain>
    </source>
</reference>
<feature type="transmembrane region" description="Helical" evidence="1">
    <location>
        <begin position="907"/>
        <end position="928"/>
    </location>
</feature>
<dbReference type="PRINTS" id="PR00702">
    <property type="entry name" value="ACRIFLAVINRP"/>
</dbReference>
<evidence type="ECO:0000256" key="1">
    <source>
        <dbReference type="SAM" id="Phobius"/>
    </source>
</evidence>
<dbReference type="EMBL" id="BMCK01000002">
    <property type="protein sequence ID" value="GGD15824.1"/>
    <property type="molecule type" value="Genomic_DNA"/>
</dbReference>
<keyword evidence="3" id="KW-1185">Reference proteome</keyword>
<dbReference type="PANTHER" id="PTHR32063:SF0">
    <property type="entry name" value="SWARMING MOTILITY PROTEIN SWRC"/>
    <property type="match status" value="1"/>
</dbReference>
<protein>
    <submittedName>
        <fullName evidence="2">Hydrogenase expression protein</fullName>
    </submittedName>
</protein>
<keyword evidence="1" id="KW-0812">Transmembrane</keyword>
<comment type="caution">
    <text evidence="2">The sequence shown here is derived from an EMBL/GenBank/DDBJ whole genome shotgun (WGS) entry which is preliminary data.</text>
</comment>
<feature type="transmembrane region" description="Helical" evidence="1">
    <location>
        <begin position="470"/>
        <end position="497"/>
    </location>
</feature>
<dbReference type="Gene3D" id="3.30.70.1320">
    <property type="entry name" value="Multidrug efflux transporter AcrB pore domain like"/>
    <property type="match status" value="1"/>
</dbReference>
<dbReference type="Gene3D" id="3.30.70.1440">
    <property type="entry name" value="Multidrug efflux transporter AcrB pore domain"/>
    <property type="match status" value="1"/>
</dbReference>
<dbReference type="Gene3D" id="1.20.1640.10">
    <property type="entry name" value="Multidrug efflux transporter AcrB transmembrane domain"/>
    <property type="match status" value="2"/>
</dbReference>
<dbReference type="Pfam" id="PF00873">
    <property type="entry name" value="ACR_tran"/>
    <property type="match status" value="1"/>
</dbReference>
<feature type="transmembrane region" description="Helical" evidence="1">
    <location>
        <begin position="987"/>
        <end position="1011"/>
    </location>
</feature>
<name>A0ABQ1Q7S1_9ACTN</name>
<feature type="transmembrane region" description="Helical" evidence="1">
    <location>
        <begin position="341"/>
        <end position="360"/>
    </location>
</feature>
<feature type="transmembrane region" description="Helical" evidence="1">
    <location>
        <begin position="438"/>
        <end position="458"/>
    </location>
</feature>